<evidence type="ECO:0000313" key="13">
    <source>
        <dbReference type="Proteomes" id="UP001416393"/>
    </source>
</evidence>
<dbReference type="RefSeq" id="WP_346239738.1">
    <property type="nucleotide sequence ID" value="NZ_JAZHYP010000001.1"/>
</dbReference>
<dbReference type="EMBL" id="JAZHYP010000001">
    <property type="protein sequence ID" value="MEN3322195.1"/>
    <property type="molecule type" value="Genomic_DNA"/>
</dbReference>
<comment type="pathway">
    <text evidence="3 10">Cofactor biosynthesis; riboflavin biosynthesis; 2-hydroxy-3-oxobutyl phosphate from D-ribulose 5-phosphate: step 1/1.</text>
</comment>
<keyword evidence="8 10" id="KW-0686">Riboflavin biosynthesis</keyword>
<feature type="binding site" evidence="10">
    <location>
        <position position="40"/>
    </location>
    <ligand>
        <name>D-ribulose 5-phosphate</name>
        <dbReference type="ChEBI" id="CHEBI:58121"/>
    </ligand>
</feature>
<comment type="caution">
    <text evidence="12">The sequence shown here is derived from an EMBL/GenBank/DDBJ whole genome shotgun (WGS) entry which is preliminary data.</text>
</comment>
<keyword evidence="10" id="KW-0464">Manganese</keyword>
<keyword evidence="13" id="KW-1185">Reference proteome</keyword>
<feature type="binding site" evidence="10">
    <location>
        <position position="36"/>
    </location>
    <ligand>
        <name>Mg(2+)</name>
        <dbReference type="ChEBI" id="CHEBI:18420"/>
        <label>2</label>
    </ligand>
</feature>
<dbReference type="Gene3D" id="3.40.50.10990">
    <property type="entry name" value="GTP cyclohydrolase II"/>
    <property type="match status" value="1"/>
</dbReference>
<comment type="similarity">
    <text evidence="4">In the N-terminal section; belongs to the DHBP synthase family.</text>
</comment>
<dbReference type="SUPFAM" id="SSF142695">
    <property type="entry name" value="RibA-like"/>
    <property type="match status" value="1"/>
</dbReference>
<organism evidence="12 13">
    <name type="scientific">Mariniflexile soesokkakense</name>
    <dbReference type="NCBI Taxonomy" id="1343160"/>
    <lineage>
        <taxon>Bacteria</taxon>
        <taxon>Pseudomonadati</taxon>
        <taxon>Bacteroidota</taxon>
        <taxon>Flavobacteriia</taxon>
        <taxon>Flavobacteriales</taxon>
        <taxon>Flavobacteriaceae</taxon>
        <taxon>Mariniflexile</taxon>
    </lineage>
</organism>
<proteinExistence type="inferred from homology"/>
<dbReference type="Pfam" id="PF00925">
    <property type="entry name" value="GTP_cyclohydro2"/>
    <property type="match status" value="1"/>
</dbReference>
<feature type="binding site" evidence="10">
    <location>
        <begin position="149"/>
        <end position="153"/>
    </location>
    <ligand>
        <name>D-ribulose 5-phosphate</name>
        <dbReference type="ChEBI" id="CHEBI:58121"/>
    </ligand>
</feature>
<dbReference type="InterPro" id="IPR036144">
    <property type="entry name" value="RibA-like_sf"/>
</dbReference>
<evidence type="ECO:0000256" key="6">
    <source>
        <dbReference type="ARBA" id="ARBA00012153"/>
    </source>
</evidence>
<feature type="binding site" evidence="10">
    <location>
        <position position="36"/>
    </location>
    <ligand>
        <name>Mg(2+)</name>
        <dbReference type="ChEBI" id="CHEBI:18420"/>
        <label>1</label>
    </ligand>
</feature>
<protein>
    <recommendedName>
        <fullName evidence="7 10">3,4-dihydroxy-2-butanone 4-phosphate synthase</fullName>
        <shortName evidence="10">DHBP synthase</shortName>
        <ecNumber evidence="6 10">4.1.99.12</ecNumber>
    </recommendedName>
</protein>
<name>A0ABV0A8L4_9FLAO</name>
<feature type="site" description="Essential for catalytic activity" evidence="10">
    <location>
        <position position="135"/>
    </location>
</feature>
<evidence type="ECO:0000256" key="7">
    <source>
        <dbReference type="ARBA" id="ARBA00018836"/>
    </source>
</evidence>
<dbReference type="InterPro" id="IPR000422">
    <property type="entry name" value="DHBP_synthase_RibB"/>
</dbReference>
<comment type="catalytic activity">
    <reaction evidence="1 10">
        <text>D-ribulose 5-phosphate = (2S)-2-hydroxy-3-oxobutyl phosphate + formate + H(+)</text>
        <dbReference type="Rhea" id="RHEA:18457"/>
        <dbReference type="ChEBI" id="CHEBI:15378"/>
        <dbReference type="ChEBI" id="CHEBI:15740"/>
        <dbReference type="ChEBI" id="CHEBI:58121"/>
        <dbReference type="ChEBI" id="CHEBI:58830"/>
        <dbReference type="EC" id="4.1.99.12"/>
    </reaction>
</comment>
<evidence type="ECO:0000256" key="10">
    <source>
        <dbReference type="HAMAP-Rule" id="MF_00180"/>
    </source>
</evidence>
<dbReference type="HAMAP" id="MF_00180">
    <property type="entry name" value="RibB"/>
    <property type="match status" value="1"/>
</dbReference>
<comment type="subunit">
    <text evidence="10">Homodimer.</text>
</comment>
<dbReference type="InterPro" id="IPR032677">
    <property type="entry name" value="GTP_cyclohydro_II"/>
</dbReference>
<keyword evidence="9 10" id="KW-0479">Metal-binding</keyword>
<dbReference type="Proteomes" id="UP001416393">
    <property type="component" value="Unassembled WGS sequence"/>
</dbReference>
<dbReference type="GO" id="GO:0008686">
    <property type="term" value="F:3,4-dihydroxy-2-butanone-4-phosphate synthase activity"/>
    <property type="evidence" value="ECO:0007669"/>
    <property type="project" value="UniProtKB-EC"/>
</dbReference>
<evidence type="ECO:0000256" key="9">
    <source>
        <dbReference type="ARBA" id="ARBA00022723"/>
    </source>
</evidence>
<evidence type="ECO:0000259" key="11">
    <source>
        <dbReference type="Pfam" id="PF00925"/>
    </source>
</evidence>
<evidence type="ECO:0000256" key="8">
    <source>
        <dbReference type="ARBA" id="ARBA00022619"/>
    </source>
</evidence>
<dbReference type="PIRSF" id="PIRSF001259">
    <property type="entry name" value="RibA"/>
    <property type="match status" value="1"/>
</dbReference>
<dbReference type="Pfam" id="PF00926">
    <property type="entry name" value="DHBP_synthase"/>
    <property type="match status" value="1"/>
</dbReference>
<feature type="binding site" evidence="10">
    <location>
        <begin position="35"/>
        <end position="36"/>
    </location>
    <ligand>
        <name>D-ribulose 5-phosphate</name>
        <dbReference type="ChEBI" id="CHEBI:58121"/>
    </ligand>
</feature>
<evidence type="ECO:0000256" key="2">
    <source>
        <dbReference type="ARBA" id="ARBA00002284"/>
    </source>
</evidence>
<dbReference type="PANTHER" id="PTHR21327:SF18">
    <property type="entry name" value="3,4-DIHYDROXY-2-BUTANONE 4-PHOSPHATE SYNTHASE"/>
    <property type="match status" value="1"/>
</dbReference>
<dbReference type="NCBIfam" id="TIGR00506">
    <property type="entry name" value="ribB"/>
    <property type="match status" value="1"/>
</dbReference>
<feature type="domain" description="GTP cyclohydrolase II" evidence="11">
    <location>
        <begin position="219"/>
        <end position="379"/>
    </location>
</feature>
<evidence type="ECO:0000313" key="12">
    <source>
        <dbReference type="EMBL" id="MEN3322195.1"/>
    </source>
</evidence>
<keyword evidence="10 12" id="KW-0456">Lyase</keyword>
<comment type="cofactor">
    <cofactor evidence="10">
        <name>Mg(2+)</name>
        <dbReference type="ChEBI" id="CHEBI:18420"/>
    </cofactor>
    <cofactor evidence="10">
        <name>Mn(2+)</name>
        <dbReference type="ChEBI" id="CHEBI:29035"/>
    </cofactor>
    <text evidence="10">Binds 2 divalent metal cations per subunit. Magnesium or manganese.</text>
</comment>
<keyword evidence="10" id="KW-0460">Magnesium</keyword>
<dbReference type="PANTHER" id="PTHR21327">
    <property type="entry name" value="GTP CYCLOHYDROLASE II-RELATED"/>
    <property type="match status" value="1"/>
</dbReference>
<feature type="site" description="Essential for catalytic activity" evidence="10">
    <location>
        <position position="173"/>
    </location>
</feature>
<accession>A0ABV0A8L4</accession>
<feature type="binding site" evidence="10">
    <location>
        <position position="152"/>
    </location>
    <ligand>
        <name>Mg(2+)</name>
        <dbReference type="ChEBI" id="CHEBI:18420"/>
        <label>2</label>
    </ligand>
</feature>
<comment type="similarity">
    <text evidence="5">In the C-terminal section; belongs to the GTP cyclohydrolase II family.</text>
</comment>
<comment type="function">
    <text evidence="2 10">Catalyzes the conversion of D-ribulose 5-phosphate to formate and 3,4-dihydroxy-2-butanone 4-phosphate.</text>
</comment>
<comment type="similarity">
    <text evidence="10">Belongs to the DHBP synthase family.</text>
</comment>
<reference evidence="12 13" key="1">
    <citation type="submission" date="2024-01" db="EMBL/GenBank/DDBJ databases">
        <title>Mariniflexile litorale sp. nov., isolated from the shallow sediments of the Sea of Japan.</title>
        <authorList>
            <person name="Romanenko L."/>
            <person name="Bystritskaya E."/>
            <person name="Isaeva M."/>
        </authorList>
    </citation>
    <scope>NUCLEOTIDE SEQUENCE [LARGE SCALE GENOMIC DNA]</scope>
    <source>
        <strain evidence="12 13">KCTC 32427</strain>
    </source>
</reference>
<gene>
    <name evidence="10 12" type="primary">ribB</name>
    <name evidence="12" type="ORF">VP395_00515</name>
</gene>
<evidence type="ECO:0000256" key="5">
    <source>
        <dbReference type="ARBA" id="ARBA00008976"/>
    </source>
</evidence>
<sequence>MTKNTTPETKLDTIHDAIEAIRNGEVIIVVDDENRENEGDFVAAADKVTPEMINFMATQGRGLICTPLTENRCKELELGMMVRNNTDHMETAFTVSVDLRGQGVSTGISASDRAKTVKSLTDPNTKPFDLARPGHIFPLVAKEGGVLRRTGHTEAAIDFARLAGLKPAGVIVEIMNEDGTMARLPELMKVAEKLNLKIVSIEDLVAYRMQHDSLIDKKEDFEIETRFGRFRLRAYKQTTNNQIHIALTKGTWKDNEKVLTRINSTLINNDILGTLTNNVDAQLDNMFQVINNEGKGAIIFINQESQSMNILNRLSVIKQNQQPNTIYKAPKIDMDTRDFGIGAQILHDLNIHKLRLISNTKQTKRVGLIGYGLEIVEYVNY</sequence>
<dbReference type="InterPro" id="IPR017945">
    <property type="entry name" value="DHBP_synth_RibB-like_a/b_dom"/>
</dbReference>
<evidence type="ECO:0000256" key="4">
    <source>
        <dbReference type="ARBA" id="ARBA00005520"/>
    </source>
</evidence>
<dbReference type="EC" id="4.1.99.12" evidence="6 10"/>
<evidence type="ECO:0000256" key="1">
    <source>
        <dbReference type="ARBA" id="ARBA00000141"/>
    </source>
</evidence>
<dbReference type="Gene3D" id="3.90.870.10">
    <property type="entry name" value="DHBP synthase"/>
    <property type="match status" value="1"/>
</dbReference>
<evidence type="ECO:0000256" key="3">
    <source>
        <dbReference type="ARBA" id="ARBA00004904"/>
    </source>
</evidence>
<dbReference type="SUPFAM" id="SSF55821">
    <property type="entry name" value="YrdC/RibB"/>
    <property type="match status" value="1"/>
</dbReference>